<dbReference type="AlphaFoldDB" id="A0A0T7FVN0"/>
<dbReference type="EMBL" id="CCRH01000015">
    <property type="protein sequence ID" value="CDZ39047.1"/>
    <property type="molecule type" value="Genomic_DNA"/>
</dbReference>
<protein>
    <submittedName>
        <fullName evidence="1">Uncharacterized protein</fullName>
    </submittedName>
</protein>
<accession>A0A0T7FVN0</accession>
<dbReference type="RefSeq" id="WP_046668546.1">
    <property type="nucleotide sequence ID" value="NZ_CCRH01000015.1"/>
</dbReference>
<evidence type="ECO:0000313" key="2">
    <source>
        <dbReference type="Proteomes" id="UP000046176"/>
    </source>
</evidence>
<sequence>MMTDIRMKGLGTRNEVEEHLVELAEGALTEDYGDGDPKAVDLDAANREIAWLRKEVADLRERLAIIRGQTEDVPRAAEDTHPWMRIAAAMATTFILGKLVQRLRLGAAGAAAVPTIAAQVDGRLW</sequence>
<proteinExistence type="predicted"/>
<evidence type="ECO:0000313" key="1">
    <source>
        <dbReference type="EMBL" id="CDZ39047.1"/>
    </source>
</evidence>
<dbReference type="Proteomes" id="UP000046176">
    <property type="component" value="Unassembled WGS sequence"/>
</dbReference>
<gene>
    <name evidence="1" type="ORF">NGAL_HAMBI1145_46740</name>
</gene>
<name>A0A0T7FVN0_NEOGA</name>
<dbReference type="OrthoDB" id="8371795at2"/>
<organism evidence="1 2">
    <name type="scientific">Neorhizobium galegae bv. officinalis</name>
    <dbReference type="NCBI Taxonomy" id="323656"/>
    <lineage>
        <taxon>Bacteria</taxon>
        <taxon>Pseudomonadati</taxon>
        <taxon>Pseudomonadota</taxon>
        <taxon>Alphaproteobacteria</taxon>
        <taxon>Hyphomicrobiales</taxon>
        <taxon>Rhizobiaceae</taxon>
        <taxon>Rhizobium/Agrobacterium group</taxon>
        <taxon>Neorhizobium</taxon>
    </lineage>
</organism>
<reference evidence="1 2" key="1">
    <citation type="submission" date="2014-08" db="EMBL/GenBank/DDBJ databases">
        <authorList>
            <person name="Chen Y.-H."/>
        </authorList>
    </citation>
    <scope>NUCLEOTIDE SEQUENCE [LARGE SCALE GENOMIC DNA]</scope>
</reference>